<dbReference type="InterPro" id="IPR017346">
    <property type="entry name" value="UBX_7/2"/>
</dbReference>
<reference evidence="4 5" key="1">
    <citation type="journal article" date="2017" name="Nature">
        <title>The Apostasia genome and the evolution of orchids.</title>
        <authorList>
            <person name="Zhang G.Q."/>
            <person name="Liu K.W."/>
            <person name="Li Z."/>
            <person name="Lohaus R."/>
            <person name="Hsiao Y.Y."/>
            <person name="Niu S.C."/>
            <person name="Wang J.Y."/>
            <person name="Lin Y.C."/>
            <person name="Xu Q."/>
            <person name="Chen L.J."/>
            <person name="Yoshida K."/>
            <person name="Fujiwara S."/>
            <person name="Wang Z.W."/>
            <person name="Zhang Y.Q."/>
            <person name="Mitsuda N."/>
            <person name="Wang M."/>
            <person name="Liu G.H."/>
            <person name="Pecoraro L."/>
            <person name="Huang H.X."/>
            <person name="Xiao X.J."/>
            <person name="Lin M."/>
            <person name="Wu X.Y."/>
            <person name="Wu W.L."/>
            <person name="Chen Y.Y."/>
            <person name="Chang S.B."/>
            <person name="Sakamoto S."/>
            <person name="Ohme-Takagi M."/>
            <person name="Yagi M."/>
            <person name="Zeng S.J."/>
            <person name="Shen C.Y."/>
            <person name="Yeh C.M."/>
            <person name="Luo Y.B."/>
            <person name="Tsai W.C."/>
            <person name="Van de Peer Y."/>
            <person name="Liu Z.J."/>
        </authorList>
    </citation>
    <scope>NUCLEOTIDE SEQUENCE [LARGE SCALE GENOMIC DNA]</scope>
    <source>
        <strain evidence="5">cv. Shenzhen</strain>
        <tissue evidence="4">Stem</tissue>
    </source>
</reference>
<dbReference type="PIRSF" id="PIRSF037991">
    <property type="entry name" value="UCP037991_UBX7/2"/>
    <property type="match status" value="1"/>
</dbReference>
<name>A0A2I0AT47_9ASPA</name>
<evidence type="ECO:0000313" key="5">
    <source>
        <dbReference type="Proteomes" id="UP000236161"/>
    </source>
</evidence>
<dbReference type="GO" id="GO:0043161">
    <property type="term" value="P:proteasome-mediated ubiquitin-dependent protein catabolic process"/>
    <property type="evidence" value="ECO:0007669"/>
    <property type="project" value="TreeGrafter"/>
</dbReference>
<dbReference type="EMBL" id="KZ451950">
    <property type="protein sequence ID" value="PKA58721.1"/>
    <property type="molecule type" value="Genomic_DNA"/>
</dbReference>
<dbReference type="InterPro" id="IPR003903">
    <property type="entry name" value="UIM_dom"/>
</dbReference>
<dbReference type="Gene3D" id="3.40.30.10">
    <property type="entry name" value="Glutaredoxin"/>
    <property type="match status" value="1"/>
</dbReference>
<dbReference type="Pfam" id="PF00789">
    <property type="entry name" value="UBX"/>
    <property type="match status" value="1"/>
</dbReference>
<dbReference type="CDD" id="cd14273">
    <property type="entry name" value="UBA_TAP-C_like"/>
    <property type="match status" value="1"/>
</dbReference>
<dbReference type="InterPro" id="IPR006577">
    <property type="entry name" value="UAS"/>
</dbReference>
<dbReference type="PANTHER" id="PTHR23322">
    <property type="entry name" value="FAS-ASSOCIATED PROTEIN"/>
    <property type="match status" value="1"/>
</dbReference>
<dbReference type="InterPro" id="IPR029071">
    <property type="entry name" value="Ubiquitin-like_domsf"/>
</dbReference>
<protein>
    <recommendedName>
        <fullName evidence="1 3">UBX domain-containing protein</fullName>
    </recommendedName>
</protein>
<evidence type="ECO:0000256" key="2">
    <source>
        <dbReference type="SAM" id="MobiDB-lite"/>
    </source>
</evidence>
<dbReference type="SUPFAM" id="SSF52833">
    <property type="entry name" value="Thioredoxin-like"/>
    <property type="match status" value="1"/>
</dbReference>
<sequence>MDSFPTAMEKQLLVSSFLEVAVGQTAETATQFLQATSWKLEEAIQLFYIGNDGVGGGPVSSSPFSPVDQSSSAPLESVIANNSSGNEAVGNEVRAPLPVKKDTLYGDAAFMRLQPNSVVAFRNFEEEARRPAIWESDQNVASTANGPRDNLASLYRPPFGLMYSGPFDKAKVEASLQDKWLLINLQSTEEFSSHMLNRDTWSNEALAQTILTNFIFWQVYHDTSEGKKVCTYYNIITVPAILIIDPITGQKMRAWTGMVHPERMLEDLLPFMEGGPKDHHVSVPLKRRREGTVDSSSGLSDKVFEEEDEELLMAVAASLEETKDPGGSAINAKDKSEDAENSANKKPVYPPLPEEPNGKKELLCRVGIRLPDGRRVQRNFLLTDPIKLLWSFCSSRLADTGSRSFHFTQAIPGASKTLEFDSNMTFDEAGLSNSMISMLWD</sequence>
<dbReference type="SMART" id="SM00594">
    <property type="entry name" value="UAS"/>
    <property type="match status" value="1"/>
</dbReference>
<evidence type="ECO:0000259" key="3">
    <source>
        <dbReference type="PROSITE" id="PS50033"/>
    </source>
</evidence>
<dbReference type="AlphaFoldDB" id="A0A2I0AT47"/>
<feature type="region of interest" description="Disordered" evidence="2">
    <location>
        <begin position="322"/>
        <end position="356"/>
    </location>
</feature>
<dbReference type="InterPro" id="IPR001012">
    <property type="entry name" value="UBX_dom"/>
</dbReference>
<dbReference type="SUPFAM" id="SSF54236">
    <property type="entry name" value="Ubiquitin-like"/>
    <property type="match status" value="1"/>
</dbReference>
<dbReference type="OrthoDB" id="270602at2759"/>
<keyword evidence="5" id="KW-1185">Reference proteome</keyword>
<dbReference type="CDD" id="cd02958">
    <property type="entry name" value="UAS"/>
    <property type="match status" value="1"/>
</dbReference>
<dbReference type="PROSITE" id="PS50033">
    <property type="entry name" value="UBX"/>
    <property type="match status" value="1"/>
</dbReference>
<proteinExistence type="predicted"/>
<dbReference type="Gene3D" id="3.10.20.90">
    <property type="entry name" value="Phosphatidylinositol 3-kinase Catalytic Subunit, Chain A, domain 1"/>
    <property type="match status" value="1"/>
</dbReference>
<dbReference type="InterPro" id="IPR036249">
    <property type="entry name" value="Thioredoxin-like_sf"/>
</dbReference>
<dbReference type="InterPro" id="IPR050730">
    <property type="entry name" value="UBX_domain-protein"/>
</dbReference>
<dbReference type="PANTHER" id="PTHR23322:SF6">
    <property type="entry name" value="UBX DOMAIN-CONTAINING PROTEIN 7"/>
    <property type="match status" value="1"/>
</dbReference>
<evidence type="ECO:0000313" key="4">
    <source>
        <dbReference type="EMBL" id="PKA58721.1"/>
    </source>
</evidence>
<dbReference type="GO" id="GO:0043130">
    <property type="term" value="F:ubiquitin binding"/>
    <property type="evidence" value="ECO:0007669"/>
    <property type="project" value="TreeGrafter"/>
</dbReference>
<organism evidence="4 5">
    <name type="scientific">Apostasia shenzhenica</name>
    <dbReference type="NCBI Taxonomy" id="1088818"/>
    <lineage>
        <taxon>Eukaryota</taxon>
        <taxon>Viridiplantae</taxon>
        <taxon>Streptophyta</taxon>
        <taxon>Embryophyta</taxon>
        <taxon>Tracheophyta</taxon>
        <taxon>Spermatophyta</taxon>
        <taxon>Magnoliopsida</taxon>
        <taxon>Liliopsida</taxon>
        <taxon>Asparagales</taxon>
        <taxon>Orchidaceae</taxon>
        <taxon>Apostasioideae</taxon>
        <taxon>Apostasia</taxon>
    </lineage>
</organism>
<gene>
    <name evidence="4" type="ORF">AXF42_Ash000814</name>
</gene>
<accession>A0A2I0AT47</accession>
<dbReference type="Pfam" id="PF13899">
    <property type="entry name" value="Thioredoxin_7"/>
    <property type="match status" value="1"/>
</dbReference>
<feature type="domain" description="UBX" evidence="3">
    <location>
        <begin position="359"/>
        <end position="439"/>
    </location>
</feature>
<dbReference type="Pfam" id="PF14555">
    <property type="entry name" value="UBA_4"/>
    <property type="match status" value="1"/>
</dbReference>
<dbReference type="STRING" id="1088818.A0A2I0AT47"/>
<dbReference type="Gene3D" id="1.10.8.10">
    <property type="entry name" value="DNA helicase RuvA subunit, C-terminal domain"/>
    <property type="match status" value="1"/>
</dbReference>
<dbReference type="GO" id="GO:0005634">
    <property type="term" value="C:nucleus"/>
    <property type="evidence" value="ECO:0007669"/>
    <property type="project" value="TreeGrafter"/>
</dbReference>
<evidence type="ECO:0000256" key="1">
    <source>
        <dbReference type="PIRNR" id="PIRNR037991"/>
    </source>
</evidence>
<dbReference type="Proteomes" id="UP000236161">
    <property type="component" value="Unassembled WGS sequence"/>
</dbReference>
<dbReference type="CDD" id="cd01767">
    <property type="entry name" value="UBX"/>
    <property type="match status" value="1"/>
</dbReference>
<dbReference type="PROSITE" id="PS50330">
    <property type="entry name" value="UIM"/>
    <property type="match status" value="1"/>
</dbReference>